<dbReference type="InterPro" id="IPR038614">
    <property type="entry name" value="GK_N_sf"/>
</dbReference>
<dbReference type="InterPro" id="IPR007835">
    <property type="entry name" value="MOFRL"/>
</dbReference>
<keyword evidence="3" id="KW-0418">Kinase</keyword>
<proteinExistence type="predicted"/>
<evidence type="ECO:0000313" key="4">
    <source>
        <dbReference type="Proteomes" id="UP001596312"/>
    </source>
</evidence>
<feature type="domain" description="MOFRL" evidence="1">
    <location>
        <begin position="334"/>
        <end position="432"/>
    </location>
</feature>
<reference evidence="3 4" key="1">
    <citation type="journal article" date="2019" name="Int. J. Syst. Evol. Microbiol.">
        <title>The Global Catalogue of Microorganisms (GCM) 10K type strain sequencing project: providing services to taxonomists for standard genome sequencing and annotation.</title>
        <authorList>
            <consortium name="The Broad Institute Genomics Platform"/>
            <consortium name="The Broad Institute Genome Sequencing Center for Infectious Disease"/>
            <person name="Wu L."/>
            <person name="Ma J."/>
        </authorList>
    </citation>
    <scope>NUCLEOTIDE SEQUENCE [LARGE SCALE GENOMIC DNA]</scope>
    <source>
        <strain evidence="3 4">CGMCC 1.3240</strain>
    </source>
</reference>
<dbReference type="PANTHER" id="PTHR12227">
    <property type="entry name" value="GLYCERATE KINASE"/>
    <property type="match status" value="1"/>
</dbReference>
<evidence type="ECO:0000259" key="2">
    <source>
        <dbReference type="Pfam" id="PF13660"/>
    </source>
</evidence>
<keyword evidence="4" id="KW-1185">Reference proteome</keyword>
<dbReference type="InterPro" id="IPR039760">
    <property type="entry name" value="MOFRL_protein"/>
</dbReference>
<dbReference type="EMBL" id="JBHSXQ010000002">
    <property type="protein sequence ID" value="MFC6904677.1"/>
    <property type="molecule type" value="Genomic_DNA"/>
</dbReference>
<dbReference type="PANTHER" id="PTHR12227:SF0">
    <property type="entry name" value="GLYCERATE KINASE"/>
    <property type="match status" value="1"/>
</dbReference>
<dbReference type="AlphaFoldDB" id="A0ABD5UZP9"/>
<dbReference type="GO" id="GO:0016301">
    <property type="term" value="F:kinase activity"/>
    <property type="evidence" value="ECO:0007669"/>
    <property type="project" value="UniProtKB-KW"/>
</dbReference>
<comment type="caution">
    <text evidence="3">The sequence shown here is derived from an EMBL/GenBank/DDBJ whole genome shotgun (WGS) entry which is preliminary data.</text>
</comment>
<dbReference type="SUPFAM" id="SSF82544">
    <property type="entry name" value="GckA/TtuD-like"/>
    <property type="match status" value="1"/>
</dbReference>
<dbReference type="Gene3D" id="3.40.50.10180">
    <property type="entry name" value="Glycerate kinase, MOFRL-like N-terminal domain"/>
    <property type="match status" value="1"/>
</dbReference>
<dbReference type="Pfam" id="PF13660">
    <property type="entry name" value="DUF4147"/>
    <property type="match status" value="1"/>
</dbReference>
<sequence>MIRGREELGGTPERELALDCVEAGIEAADPERAIAESVSLDGDRLSIGEASYDLSTYEELVVLGGGNAGGRMASAIEGVLGERIAKGRVVTDAPEETGAIEVLPGDHPVPSERGVESTRAMLELADEAGEGTLAIVLISGGGSALMPAPAEGVSLSALQEATEALLASGAEIGEINAVRKHCSAFKGGGLARRAAPATVVSLIVSDVIGNDLSTIASGPTAPDATTFAEASEVLSRYGIDPPEEIAERLERGANGDVAETPDADDPAFDRVDNHVVADGFTALEAVRDLSRERGYEPLILSSSVRGEAREAAKTHVAVTEEVRRSGNPVEPPAVICSGGETTVTLRGDGTGGPNQEFALSAALELDSHTALASVDTDGIDGASDAAGAVVDSETVPDPEPARAALAENDVYPYLDEQGAIIETGPTGTNVNDLRVLVVTGPGSSR</sequence>
<gene>
    <name evidence="3" type="ORF">ACFQGH_05630</name>
</gene>
<accession>A0ABD5UZP9</accession>
<dbReference type="Proteomes" id="UP001596312">
    <property type="component" value="Unassembled WGS sequence"/>
</dbReference>
<keyword evidence="3" id="KW-0808">Transferase</keyword>
<dbReference type="Pfam" id="PF05161">
    <property type="entry name" value="MOFRL"/>
    <property type="match status" value="1"/>
</dbReference>
<organism evidence="3 4">
    <name type="scientific">Halalkalicoccus tibetensis</name>
    <dbReference type="NCBI Taxonomy" id="175632"/>
    <lineage>
        <taxon>Archaea</taxon>
        <taxon>Methanobacteriati</taxon>
        <taxon>Methanobacteriota</taxon>
        <taxon>Stenosarchaea group</taxon>
        <taxon>Halobacteria</taxon>
        <taxon>Halobacteriales</taxon>
        <taxon>Halococcaceae</taxon>
        <taxon>Halalkalicoccus</taxon>
    </lineage>
</organism>
<feature type="domain" description="MOFRL-associated" evidence="2">
    <location>
        <begin position="17"/>
        <end position="250"/>
    </location>
</feature>
<dbReference type="InterPro" id="IPR025286">
    <property type="entry name" value="MOFRL_assoc_dom"/>
</dbReference>
<dbReference type="InterPro" id="IPR037035">
    <property type="entry name" value="GK-like_C_sf"/>
</dbReference>
<name>A0ABD5UZP9_9EURY</name>
<dbReference type="RefSeq" id="WP_340603192.1">
    <property type="nucleotide sequence ID" value="NZ_JBBMXV010000002.1"/>
</dbReference>
<protein>
    <submittedName>
        <fullName evidence="3">Glycerate kinase</fullName>
    </submittedName>
</protein>
<evidence type="ECO:0000313" key="3">
    <source>
        <dbReference type="EMBL" id="MFC6904677.1"/>
    </source>
</evidence>
<dbReference type="Gene3D" id="3.40.1480.10">
    <property type="entry name" value="MOFRL domain"/>
    <property type="match status" value="1"/>
</dbReference>
<evidence type="ECO:0000259" key="1">
    <source>
        <dbReference type="Pfam" id="PF05161"/>
    </source>
</evidence>